<keyword evidence="10" id="KW-0862">Zinc</keyword>
<dbReference type="NCBIfam" id="TIGR00326">
    <property type="entry name" value="eubact_ribD"/>
    <property type="match status" value="1"/>
</dbReference>
<proteinExistence type="inferred from homology"/>
<dbReference type="GO" id="GO:0008835">
    <property type="term" value="F:diaminohydroxyphosphoribosylaminopyrimidine deaminase activity"/>
    <property type="evidence" value="ECO:0007669"/>
    <property type="project" value="UniProtKB-EC"/>
</dbReference>
<evidence type="ECO:0000313" key="12">
    <source>
        <dbReference type="EMBL" id="MDF8334512.1"/>
    </source>
</evidence>
<keyword evidence="9" id="KW-0511">Multifunctional enzyme</keyword>
<name>A0ABT6CKZ3_9SPHN</name>
<gene>
    <name evidence="12" type="primary">ribD</name>
    <name evidence="12" type="ORF">POM99_14995</name>
</gene>
<evidence type="ECO:0000256" key="3">
    <source>
        <dbReference type="ARBA" id="ARBA00004910"/>
    </source>
</evidence>
<dbReference type="InterPro" id="IPR002734">
    <property type="entry name" value="RibDG_C"/>
</dbReference>
<evidence type="ECO:0000256" key="2">
    <source>
        <dbReference type="ARBA" id="ARBA00004882"/>
    </source>
</evidence>
<comment type="cofactor">
    <cofactor evidence="10">
        <name>Zn(2+)</name>
        <dbReference type="ChEBI" id="CHEBI:29105"/>
    </cofactor>
    <text evidence="10">Binds 1 zinc ion.</text>
</comment>
<dbReference type="Gene3D" id="3.40.140.10">
    <property type="entry name" value="Cytidine Deaminase, domain 2"/>
    <property type="match status" value="1"/>
</dbReference>
<comment type="catalytic activity">
    <reaction evidence="10">
        <text>5-amino-6-(5-phospho-D-ribitylamino)uracil + NADP(+) = 5-amino-6-(5-phospho-D-ribosylamino)uracil + NADPH + H(+)</text>
        <dbReference type="Rhea" id="RHEA:17845"/>
        <dbReference type="ChEBI" id="CHEBI:15378"/>
        <dbReference type="ChEBI" id="CHEBI:57783"/>
        <dbReference type="ChEBI" id="CHEBI:58349"/>
        <dbReference type="ChEBI" id="CHEBI:58421"/>
        <dbReference type="ChEBI" id="CHEBI:58453"/>
        <dbReference type="EC" id="1.1.1.193"/>
    </reaction>
</comment>
<evidence type="ECO:0000256" key="6">
    <source>
        <dbReference type="ARBA" id="ARBA00022619"/>
    </source>
</evidence>
<accession>A0ABT6CKZ3</accession>
<feature type="domain" description="CMP/dCMP-type deaminase" evidence="11">
    <location>
        <begin position="4"/>
        <end position="128"/>
    </location>
</feature>
<comment type="pathway">
    <text evidence="2 10">Cofactor biosynthesis; riboflavin biosynthesis; 5-amino-6-(D-ribitylamino)uracil from GTP: step 2/4.</text>
</comment>
<dbReference type="Pfam" id="PF00383">
    <property type="entry name" value="dCMP_cyt_deam_1"/>
    <property type="match status" value="1"/>
</dbReference>
<sequence>MTARGDAAWMDAAAALAARGRPLSRPNPAVGALLVRDGRVLARGWTQPTGRPHAEAMALAALDGTSPAGATLYVTLEPCAHASTRGPSCTSLVVAARPARVVIGVTDPDPRTAGQGVAALRAAGIAVDVLDSPAARASLEGYLMRAAQGRPHVTLKLAMSLDGRIALPSGESQWITGAQARAHTHAMRARADAILVGGGTLRADAPRLDVRLPGLEGRSPERWVLTRGTAPDGWRPVADITAPQAFGNAQYLFVEGGAQAAATFLAADLVDRLLLYRAPIVIGSGLPGVGDIGLGSLAQAHGRWRAMHRQTLGSDLLDVYERTR</sequence>
<evidence type="ECO:0000259" key="11">
    <source>
        <dbReference type="PROSITE" id="PS51747"/>
    </source>
</evidence>
<dbReference type="Proteomes" id="UP001222770">
    <property type="component" value="Unassembled WGS sequence"/>
</dbReference>
<dbReference type="EC" id="3.5.4.26" evidence="10"/>
<keyword evidence="10 12" id="KW-0378">Hydrolase</keyword>
<evidence type="ECO:0000256" key="9">
    <source>
        <dbReference type="ARBA" id="ARBA00023268"/>
    </source>
</evidence>
<keyword evidence="8 10" id="KW-0560">Oxidoreductase</keyword>
<keyword evidence="10" id="KW-0479">Metal-binding</keyword>
<organism evidence="12 13">
    <name type="scientific">Novosphingobium cyanobacteriorum</name>
    <dbReference type="NCBI Taxonomy" id="3024215"/>
    <lineage>
        <taxon>Bacteria</taxon>
        <taxon>Pseudomonadati</taxon>
        <taxon>Pseudomonadota</taxon>
        <taxon>Alphaproteobacteria</taxon>
        <taxon>Sphingomonadales</taxon>
        <taxon>Sphingomonadaceae</taxon>
        <taxon>Novosphingobium</taxon>
    </lineage>
</organism>
<dbReference type="SUPFAM" id="SSF53927">
    <property type="entry name" value="Cytidine deaminase-like"/>
    <property type="match status" value="1"/>
</dbReference>
<dbReference type="InterPro" id="IPR004794">
    <property type="entry name" value="Eubact_RibD"/>
</dbReference>
<comment type="function">
    <text evidence="1 10">Converts 2,5-diamino-6-(ribosylamino)-4(3h)-pyrimidinone 5'-phosphate into 5-amino-6-(ribosylamino)-2,4(1h,3h)-pyrimidinedione 5'-phosphate.</text>
</comment>
<comment type="similarity">
    <text evidence="5 10">In the C-terminal section; belongs to the HTP reductase family.</text>
</comment>
<evidence type="ECO:0000256" key="8">
    <source>
        <dbReference type="ARBA" id="ARBA00023002"/>
    </source>
</evidence>
<comment type="pathway">
    <text evidence="3 10">Cofactor biosynthesis; riboflavin biosynthesis; 5-amino-6-(D-ribitylamino)uracil from GTP: step 3/4.</text>
</comment>
<evidence type="ECO:0000256" key="5">
    <source>
        <dbReference type="ARBA" id="ARBA00007417"/>
    </source>
</evidence>
<dbReference type="SUPFAM" id="SSF53597">
    <property type="entry name" value="Dihydrofolate reductase-like"/>
    <property type="match status" value="1"/>
</dbReference>
<dbReference type="EC" id="1.1.1.193" evidence="10"/>
<evidence type="ECO:0000256" key="10">
    <source>
        <dbReference type="PIRNR" id="PIRNR006769"/>
    </source>
</evidence>
<evidence type="ECO:0000256" key="7">
    <source>
        <dbReference type="ARBA" id="ARBA00022857"/>
    </source>
</evidence>
<dbReference type="PANTHER" id="PTHR38011:SF7">
    <property type="entry name" value="2,5-DIAMINO-6-RIBOSYLAMINO-4(3H)-PYRIMIDINONE 5'-PHOSPHATE REDUCTASE"/>
    <property type="match status" value="1"/>
</dbReference>
<dbReference type="CDD" id="cd01284">
    <property type="entry name" value="Riboflavin_deaminase-reductase"/>
    <property type="match status" value="1"/>
</dbReference>
<evidence type="ECO:0000256" key="4">
    <source>
        <dbReference type="ARBA" id="ARBA00005259"/>
    </source>
</evidence>
<dbReference type="GO" id="GO:0008703">
    <property type="term" value="F:5-amino-6-(5-phosphoribosylamino)uracil reductase activity"/>
    <property type="evidence" value="ECO:0007669"/>
    <property type="project" value="UniProtKB-EC"/>
</dbReference>
<dbReference type="InterPro" id="IPR002125">
    <property type="entry name" value="CMP_dCMP_dom"/>
</dbReference>
<keyword evidence="13" id="KW-1185">Reference proteome</keyword>
<protein>
    <recommendedName>
        <fullName evidence="10">Riboflavin biosynthesis protein RibD</fullName>
    </recommendedName>
    <domain>
        <recommendedName>
            <fullName evidence="10">Diaminohydroxyphosphoribosylaminopyrimidine deaminase</fullName>
            <shortName evidence="10">DRAP deaminase</shortName>
            <ecNumber evidence="10">3.5.4.26</ecNumber>
        </recommendedName>
        <alternativeName>
            <fullName evidence="10">Riboflavin-specific deaminase</fullName>
        </alternativeName>
    </domain>
    <domain>
        <recommendedName>
            <fullName evidence="10">5-amino-6-(5-phosphoribosylamino)uracil reductase</fullName>
            <ecNumber evidence="10">1.1.1.193</ecNumber>
        </recommendedName>
        <alternativeName>
            <fullName evidence="10">HTP reductase</fullName>
        </alternativeName>
    </domain>
</protein>
<evidence type="ECO:0000313" key="13">
    <source>
        <dbReference type="Proteomes" id="UP001222770"/>
    </source>
</evidence>
<keyword evidence="7 10" id="KW-0521">NADP</keyword>
<dbReference type="InterPro" id="IPR050765">
    <property type="entry name" value="Riboflavin_Biosynth_HTPR"/>
</dbReference>
<dbReference type="PANTHER" id="PTHR38011">
    <property type="entry name" value="DIHYDROFOLATE REDUCTASE FAMILY PROTEIN (AFU_ORTHOLOGUE AFUA_8G06820)"/>
    <property type="match status" value="1"/>
</dbReference>
<dbReference type="EMBL" id="JAROCY010000014">
    <property type="protein sequence ID" value="MDF8334512.1"/>
    <property type="molecule type" value="Genomic_DNA"/>
</dbReference>
<dbReference type="InterPro" id="IPR016193">
    <property type="entry name" value="Cytidine_deaminase-like"/>
</dbReference>
<comment type="caution">
    <text evidence="12">The sequence shown here is derived from an EMBL/GenBank/DDBJ whole genome shotgun (WGS) entry which is preliminary data.</text>
</comment>
<dbReference type="Pfam" id="PF01872">
    <property type="entry name" value="RibD_C"/>
    <property type="match status" value="2"/>
</dbReference>
<comment type="similarity">
    <text evidence="4 10">In the N-terminal section; belongs to the cytidine and deoxycytidylate deaminase family.</text>
</comment>
<comment type="catalytic activity">
    <reaction evidence="10">
        <text>2,5-diamino-6-hydroxy-4-(5-phosphoribosylamino)-pyrimidine + H2O + H(+) = 5-amino-6-(5-phospho-D-ribosylamino)uracil + NH4(+)</text>
        <dbReference type="Rhea" id="RHEA:21868"/>
        <dbReference type="ChEBI" id="CHEBI:15377"/>
        <dbReference type="ChEBI" id="CHEBI:15378"/>
        <dbReference type="ChEBI" id="CHEBI:28938"/>
        <dbReference type="ChEBI" id="CHEBI:58453"/>
        <dbReference type="ChEBI" id="CHEBI:58614"/>
        <dbReference type="EC" id="3.5.4.26"/>
    </reaction>
</comment>
<dbReference type="PROSITE" id="PS51747">
    <property type="entry name" value="CYT_DCMP_DEAMINASES_2"/>
    <property type="match status" value="1"/>
</dbReference>
<reference evidence="12 13" key="1">
    <citation type="submission" date="2023-03" db="EMBL/GenBank/DDBJ databases">
        <title>Novosphingobium cyanobacteriorum sp. nov., isolated from a eutrophic reservoir during the Microcystis bloom period.</title>
        <authorList>
            <person name="Kang M."/>
            <person name="Le V."/>
            <person name="Ko S.-R."/>
            <person name="Lee S.-A."/>
            <person name="Ahn C.-Y."/>
        </authorList>
    </citation>
    <scope>NUCLEOTIDE SEQUENCE [LARGE SCALE GENOMIC DNA]</scope>
    <source>
        <strain evidence="12 13">HBC54</strain>
    </source>
</reference>
<dbReference type="Gene3D" id="3.40.430.10">
    <property type="entry name" value="Dihydrofolate Reductase, subunit A"/>
    <property type="match status" value="2"/>
</dbReference>
<keyword evidence="6 10" id="KW-0686">Riboflavin biosynthesis</keyword>
<dbReference type="PIRSF" id="PIRSF006769">
    <property type="entry name" value="RibD"/>
    <property type="match status" value="1"/>
</dbReference>
<dbReference type="InterPro" id="IPR024072">
    <property type="entry name" value="DHFR-like_dom_sf"/>
</dbReference>
<evidence type="ECO:0000256" key="1">
    <source>
        <dbReference type="ARBA" id="ARBA00002151"/>
    </source>
</evidence>